<dbReference type="AlphaFoldDB" id="A0A6V7KQ09"/>
<feature type="chain" id="PRO_5028333003" description="Secreted protein" evidence="1">
    <location>
        <begin position="34"/>
        <end position="97"/>
    </location>
</feature>
<accession>A0A6V7KQ09</accession>
<gene>
    <name evidence="2" type="ORF">BBRV_LOCUS86208</name>
</gene>
<evidence type="ECO:0008006" key="3">
    <source>
        <dbReference type="Google" id="ProtNLM"/>
    </source>
</evidence>
<organism evidence="2">
    <name type="scientific">Bracon brevicornis</name>
    <dbReference type="NCBI Taxonomy" id="1563983"/>
    <lineage>
        <taxon>Eukaryota</taxon>
        <taxon>Metazoa</taxon>
        <taxon>Ecdysozoa</taxon>
        <taxon>Arthropoda</taxon>
        <taxon>Hexapoda</taxon>
        <taxon>Insecta</taxon>
        <taxon>Pterygota</taxon>
        <taxon>Neoptera</taxon>
        <taxon>Endopterygota</taxon>
        <taxon>Hymenoptera</taxon>
        <taxon>Apocrita</taxon>
        <taxon>Ichneumonoidea</taxon>
        <taxon>Braconidae</taxon>
        <taxon>Braconinae</taxon>
        <taxon>Bracon</taxon>
    </lineage>
</organism>
<reference evidence="2" key="1">
    <citation type="submission" date="2020-07" db="EMBL/GenBank/DDBJ databases">
        <authorList>
            <person name="Ferguson B K."/>
        </authorList>
    </citation>
    <scope>NUCLEOTIDE SEQUENCE</scope>
    <source>
        <strain evidence="2">L06</strain>
    </source>
</reference>
<name>A0A6V7KQ09_9HYME</name>
<feature type="signal peptide" evidence="1">
    <location>
        <begin position="1"/>
        <end position="33"/>
    </location>
</feature>
<evidence type="ECO:0000256" key="1">
    <source>
        <dbReference type="SAM" id="SignalP"/>
    </source>
</evidence>
<keyword evidence="1" id="KW-0732">Signal</keyword>
<sequence length="97" mass="10932">MHVNAIGPHLSVTKGLKLINSLLVLLLTRNTSTQRDEHNSRNRVLDTQCTAKVRCNVTNYRSDNTNAKYADYETEVTTGNICNKIMIVAQFTPVINR</sequence>
<protein>
    <recommendedName>
        <fullName evidence="3">Secreted protein</fullName>
    </recommendedName>
</protein>
<dbReference type="EMBL" id="CADCXW020000294">
    <property type="protein sequence ID" value="CAD1566428.1"/>
    <property type="molecule type" value="Genomic_DNA"/>
</dbReference>
<proteinExistence type="predicted"/>
<evidence type="ECO:0000313" key="2">
    <source>
        <dbReference type="EMBL" id="CAD1566428.1"/>
    </source>
</evidence>